<reference evidence="1" key="1">
    <citation type="submission" date="2016-10" db="EMBL/GenBank/DDBJ databases">
        <authorList>
            <person name="de Groot N.N."/>
        </authorList>
    </citation>
    <scope>NUCLEOTIDE SEQUENCE [LARGE SCALE GENOMIC DNA]</scope>
    <source>
        <strain evidence="1">DSM 21039</strain>
    </source>
</reference>
<organism evidence="1 2">
    <name type="scientific">Chitinophaga rupis</name>
    <dbReference type="NCBI Taxonomy" id="573321"/>
    <lineage>
        <taxon>Bacteria</taxon>
        <taxon>Pseudomonadati</taxon>
        <taxon>Bacteroidota</taxon>
        <taxon>Chitinophagia</taxon>
        <taxon>Chitinophagales</taxon>
        <taxon>Chitinophagaceae</taxon>
        <taxon>Chitinophaga</taxon>
    </lineage>
</organism>
<evidence type="ECO:0000313" key="2">
    <source>
        <dbReference type="Proteomes" id="UP000198984"/>
    </source>
</evidence>
<name>A0A1H7JGQ6_9BACT</name>
<proteinExistence type="predicted"/>
<dbReference type="EMBL" id="FOBB01000001">
    <property type="protein sequence ID" value="SEK73811.1"/>
    <property type="molecule type" value="Genomic_DNA"/>
</dbReference>
<evidence type="ECO:0000313" key="1">
    <source>
        <dbReference type="EMBL" id="SEK73811.1"/>
    </source>
</evidence>
<gene>
    <name evidence="1" type="ORF">SAMN04488505_101794</name>
</gene>
<protein>
    <submittedName>
        <fullName evidence="1">Uncharacterized protein</fullName>
    </submittedName>
</protein>
<dbReference type="STRING" id="573321.SAMN04488505_101794"/>
<dbReference type="Proteomes" id="UP000198984">
    <property type="component" value="Unassembled WGS sequence"/>
</dbReference>
<dbReference type="AlphaFoldDB" id="A0A1H7JGQ6"/>
<sequence>MRYFLLSILLLAACNSGGRDEQNTDSYDLITQKVYVLRQVKPVAGDTTAAAAQQKQQELISYLEQHQFTRHVAAKDSLLFRRSNGQEVIIELPVPQDTWESHTLIVFDPQKNPLFVNLHKGTEQIDEYIKTK</sequence>
<accession>A0A1H7JGQ6</accession>
<dbReference type="RefSeq" id="WP_143080897.1">
    <property type="nucleotide sequence ID" value="NZ_FOBB01000001.1"/>
</dbReference>
<dbReference type="OrthoDB" id="672708at2"/>
<keyword evidence="2" id="KW-1185">Reference proteome</keyword>